<dbReference type="PRINTS" id="PR00081">
    <property type="entry name" value="GDHRDH"/>
</dbReference>
<name>A9U7F9_PHYPA</name>
<organism>
    <name type="scientific">Physcomitrium patens</name>
    <name type="common">Spreading-leaved earth moss</name>
    <name type="synonym">Physcomitrella patens</name>
    <dbReference type="NCBI Taxonomy" id="3218"/>
    <lineage>
        <taxon>Eukaryota</taxon>
        <taxon>Viridiplantae</taxon>
        <taxon>Streptophyta</taxon>
        <taxon>Embryophyta</taxon>
        <taxon>Bryophyta</taxon>
        <taxon>Bryophytina</taxon>
        <taxon>Bryopsida</taxon>
        <taxon>Funariidae</taxon>
        <taxon>Funariales</taxon>
        <taxon>Funariaceae</taxon>
        <taxon>Physcomitrium</taxon>
    </lineage>
</organism>
<accession>A9U7F9</accession>
<gene>
    <name evidence="2" type="ORF">PHYPADRAFT_103869</name>
</gene>
<dbReference type="OMA" id="RMYTTSS"/>
<dbReference type="PANTHER" id="PTHR45458">
    <property type="entry name" value="SHORT-CHAIN DEHYDROGENASE/REDUCTASE SDR"/>
    <property type="match status" value="1"/>
</dbReference>
<proteinExistence type="inferred from homology"/>
<reference evidence="2" key="1">
    <citation type="journal article" date="2008" name="Science">
        <title>The Physcomitrella genome reveals evolutionary insights into the conquest of land by plants.</title>
        <authorList>
            <person name="Rensing S."/>
            <person name="Lang D."/>
            <person name="Zimmer A."/>
            <person name="Terry A."/>
            <person name="Salamov A."/>
            <person name="Shapiro H."/>
            <person name="Nishiyama T."/>
            <person name="Perroud P.-F."/>
            <person name="Lindquist E."/>
            <person name="Kamisugi Y."/>
            <person name="Tanahashi T."/>
            <person name="Sakakibara K."/>
            <person name="Fujita T."/>
            <person name="Oishi K."/>
            <person name="Shin-I T."/>
            <person name="Kuroki Y."/>
            <person name="Toyoda A."/>
            <person name="Suzuki Y."/>
            <person name="Hashimoto A."/>
            <person name="Yamaguchi K."/>
            <person name="Sugano A."/>
            <person name="Kohara Y."/>
            <person name="Fujiyama A."/>
            <person name="Anterola A."/>
            <person name="Aoki S."/>
            <person name="Ashton N."/>
            <person name="Barbazuk W.B."/>
            <person name="Barker E."/>
            <person name="Bennetzen J."/>
            <person name="Bezanilla M."/>
            <person name="Blankenship R."/>
            <person name="Cho S.H."/>
            <person name="Dutcher S."/>
            <person name="Estelle M."/>
            <person name="Fawcett J.A."/>
            <person name="Gundlach H."/>
            <person name="Hanada K."/>
            <person name="Heyl A."/>
            <person name="Hicks K.A."/>
            <person name="Hugh J."/>
            <person name="Lohr M."/>
            <person name="Mayer K."/>
            <person name="Melkozernov A."/>
            <person name="Murata T."/>
            <person name="Nelson D."/>
            <person name="Pils B."/>
            <person name="Prigge M."/>
            <person name="Reiss B."/>
            <person name="Renner T."/>
            <person name="Rombauts S."/>
            <person name="Rushton P."/>
            <person name="Sanderfoot A."/>
            <person name="Schween G."/>
            <person name="Shiu S.-H."/>
            <person name="Stueber K."/>
            <person name="Theodoulou F.L."/>
            <person name="Tu H."/>
            <person name="Van de Peer Y."/>
            <person name="Verrier P.J."/>
            <person name="Waters E."/>
            <person name="Wood A."/>
            <person name="Yang L."/>
            <person name="Cove D."/>
            <person name="Cuming A."/>
            <person name="Hasebe M."/>
            <person name="Lucas S."/>
            <person name="Mishler D.B."/>
            <person name="Reski R."/>
            <person name="Grigoriev I."/>
            <person name="Quatrano R.S."/>
            <person name="Boore J.L."/>
        </authorList>
    </citation>
    <scope>NUCLEOTIDE SEQUENCE [LARGE SCALE GENOMIC DNA]</scope>
</reference>
<dbReference type="InterPro" id="IPR052184">
    <property type="entry name" value="SDR_enzymes"/>
</dbReference>
<dbReference type="EMBL" id="DS546487">
    <property type="protein sequence ID" value="EDQ48394.1"/>
    <property type="molecule type" value="Genomic_DNA"/>
</dbReference>
<evidence type="ECO:0000256" key="1">
    <source>
        <dbReference type="RuleBase" id="RU000363"/>
    </source>
</evidence>
<protein>
    <submittedName>
        <fullName evidence="2">Predicted protein</fullName>
    </submittedName>
</protein>
<dbReference type="HOGENOM" id="CLU_010194_9_1_1"/>
<comment type="similarity">
    <text evidence="1">Belongs to the short-chain dehydrogenases/reductases (SDR) family.</text>
</comment>
<dbReference type="Gene3D" id="3.40.50.720">
    <property type="entry name" value="NAD(P)-binding Rossmann-like Domain"/>
    <property type="match status" value="1"/>
</dbReference>
<evidence type="ECO:0000313" key="2">
    <source>
        <dbReference type="EMBL" id="EDQ48394.1"/>
    </source>
</evidence>
<dbReference type="InterPro" id="IPR036291">
    <property type="entry name" value="NAD(P)-bd_dom_sf"/>
</dbReference>
<dbReference type="PRINTS" id="PR00080">
    <property type="entry name" value="SDRFAMILY"/>
</dbReference>
<dbReference type="CDD" id="cd05325">
    <property type="entry name" value="carb_red_sniffer_like_SDR_c"/>
    <property type="match status" value="1"/>
</dbReference>
<dbReference type="AlphaFoldDB" id="A9U7F9"/>
<dbReference type="SUPFAM" id="SSF51735">
    <property type="entry name" value="NAD(P)-binding Rossmann-fold domains"/>
    <property type="match status" value="1"/>
</dbReference>
<dbReference type="InterPro" id="IPR002347">
    <property type="entry name" value="SDR_fam"/>
</dbReference>
<dbReference type="Pfam" id="PF00106">
    <property type="entry name" value="adh_short"/>
    <property type="match status" value="1"/>
</dbReference>
<sequence length="241" mass="26396">MKHAFVTGADRGLGFDLTLELLERGYTVFAGRYMPDWEALDGVPEGRRDRLHVLELDVSDPASVEKAAAAVSGKTDSLDLIVNNAGISGDKEGSIFGDISYEHLNRMYAVNAVGPLRIVQALSGLLLKGADKLVVNISSEAGQINQAWREGWYGYCMSKAALNIQSNIVHNELKGHGGKVLVLHPGWMKSYMGGVLGTEGDLTTAEAAEQIAGTIQRYLEDREERKHPDFRDYAGREMSWT</sequence>
<dbReference type="eggNOG" id="KOG1611">
    <property type="taxonomic scope" value="Eukaryota"/>
</dbReference>
<dbReference type="PANTHER" id="PTHR45458:SF1">
    <property type="entry name" value="SHORT CHAIN DEHYDROGENASE"/>
    <property type="match status" value="1"/>
</dbReference>